<organism evidence="2 3">
    <name type="scientific">Burkholderia mayonis</name>
    <dbReference type="NCBI Taxonomy" id="1385591"/>
    <lineage>
        <taxon>Bacteria</taxon>
        <taxon>Pseudomonadati</taxon>
        <taxon>Pseudomonadota</taxon>
        <taxon>Betaproteobacteria</taxon>
        <taxon>Burkholderiales</taxon>
        <taxon>Burkholderiaceae</taxon>
        <taxon>Burkholderia</taxon>
        <taxon>pseudomallei group</taxon>
    </lineage>
</organism>
<evidence type="ECO:0000313" key="3">
    <source>
        <dbReference type="Proteomes" id="UP000067711"/>
    </source>
</evidence>
<protein>
    <submittedName>
        <fullName evidence="2">Uncharacterized protein</fullName>
    </submittedName>
</protein>
<feature type="compositionally biased region" description="Polar residues" evidence="1">
    <location>
        <begin position="39"/>
        <end position="49"/>
    </location>
</feature>
<dbReference type="EMBL" id="CP013388">
    <property type="protein sequence ID" value="AOJ06353.1"/>
    <property type="molecule type" value="Genomic_DNA"/>
</dbReference>
<name>A0A1B4FRR5_9BURK</name>
<reference evidence="2 3" key="1">
    <citation type="submission" date="2015-12" db="EMBL/GenBank/DDBJ databases">
        <title>Diversity of Burkholderia near neighbor genomes.</title>
        <authorList>
            <person name="Sahl J."/>
            <person name="Wagner D."/>
            <person name="Keim P."/>
        </authorList>
    </citation>
    <scope>NUCLEOTIDE SEQUENCE [LARGE SCALE GENOMIC DNA]</scope>
    <source>
        <strain evidence="2 3">BDU8</strain>
    </source>
</reference>
<sequence>MPVAYVARATRRSIVRYALMRHAALAGVCMSRTRRASSAGISTQGSRSVDSGDPASRGSPFAKAGQCRRDFYF</sequence>
<dbReference type="AlphaFoldDB" id="A0A1B4FRR5"/>
<accession>A0A1B4FRR5</accession>
<evidence type="ECO:0000313" key="2">
    <source>
        <dbReference type="EMBL" id="AOJ06353.1"/>
    </source>
</evidence>
<evidence type="ECO:0000256" key="1">
    <source>
        <dbReference type="SAM" id="MobiDB-lite"/>
    </source>
</evidence>
<feature type="region of interest" description="Disordered" evidence="1">
    <location>
        <begin position="37"/>
        <end position="62"/>
    </location>
</feature>
<gene>
    <name evidence="2" type="ORF">WS71_02685</name>
</gene>
<proteinExistence type="predicted"/>
<dbReference type="Proteomes" id="UP000067711">
    <property type="component" value="Chromosome 2"/>
</dbReference>